<dbReference type="AlphaFoldDB" id="E8LB66"/>
<comment type="caution">
    <text evidence="1">The sequence shown here is derived from an EMBL/GenBank/DDBJ whole genome shotgun (WGS) entry which is preliminary data.</text>
</comment>
<name>E8LB66_9FIRM</name>
<dbReference type="EMBL" id="AEVN01000005">
    <property type="protein sequence ID" value="EFY05867.1"/>
    <property type="molecule type" value="Genomic_DNA"/>
</dbReference>
<proteinExistence type="predicted"/>
<evidence type="ECO:0000313" key="2">
    <source>
        <dbReference type="Proteomes" id="UP000004923"/>
    </source>
</evidence>
<dbReference type="Gene3D" id="1.10.3210.10">
    <property type="entry name" value="Hypothetical protein af1432"/>
    <property type="match status" value="1"/>
</dbReference>
<gene>
    <name evidence="1" type="ORF">HMPREF9443_00074</name>
</gene>
<evidence type="ECO:0000313" key="1">
    <source>
        <dbReference type="EMBL" id="EFY05867.1"/>
    </source>
</evidence>
<dbReference type="HOGENOM" id="CLU_1487728_0_0_9"/>
<keyword evidence="2" id="KW-1185">Reference proteome</keyword>
<accession>E8LB66</accession>
<organism evidence="1 2">
    <name type="scientific">Phascolarctobacterium succinatutens YIT 12067</name>
    <dbReference type="NCBI Taxonomy" id="626939"/>
    <lineage>
        <taxon>Bacteria</taxon>
        <taxon>Bacillati</taxon>
        <taxon>Bacillota</taxon>
        <taxon>Negativicutes</taxon>
        <taxon>Acidaminococcales</taxon>
        <taxon>Acidaminococcaceae</taxon>
        <taxon>Phascolarctobacterium</taxon>
    </lineage>
</organism>
<reference evidence="1 2" key="1">
    <citation type="submission" date="2011-01" db="EMBL/GenBank/DDBJ databases">
        <authorList>
            <person name="Weinstock G."/>
            <person name="Sodergren E."/>
            <person name="Clifton S."/>
            <person name="Fulton L."/>
            <person name="Fulton B."/>
            <person name="Courtney L."/>
            <person name="Fronick C."/>
            <person name="Harrison M."/>
            <person name="Strong C."/>
            <person name="Farmer C."/>
            <person name="Delahaunty K."/>
            <person name="Markovic C."/>
            <person name="Hall O."/>
            <person name="Minx P."/>
            <person name="Tomlinson C."/>
            <person name="Mitreva M."/>
            <person name="Hou S."/>
            <person name="Chen J."/>
            <person name="Wollam A."/>
            <person name="Pepin K.H."/>
            <person name="Johnson M."/>
            <person name="Bhonagiri V."/>
            <person name="Zhang X."/>
            <person name="Suruliraj S."/>
            <person name="Warren W."/>
            <person name="Chinwalla A."/>
            <person name="Mardis E.R."/>
            <person name="Wilson R.K."/>
        </authorList>
    </citation>
    <scope>NUCLEOTIDE SEQUENCE [LARGE SCALE GENOMIC DNA]</scope>
    <source>
        <strain evidence="1 2">YIT 12067</strain>
    </source>
</reference>
<dbReference type="eggNOG" id="COG0317">
    <property type="taxonomic scope" value="Bacteria"/>
</dbReference>
<dbReference type="Pfam" id="PF13328">
    <property type="entry name" value="HD_4"/>
    <property type="match status" value="1"/>
</dbReference>
<dbReference type="RefSeq" id="WP_009144473.1">
    <property type="nucleotide sequence ID" value="NZ_GL830847.1"/>
</dbReference>
<dbReference type="Proteomes" id="UP000004923">
    <property type="component" value="Unassembled WGS sequence"/>
</dbReference>
<protein>
    <submittedName>
        <fullName evidence="1">Uncharacterized protein</fullName>
    </submittedName>
</protein>
<sequence>MVITISFAAEVYADKKILDTETPFILQAMGTASLLGDLGASLSLVISGLLAPAVTDKLLNLKDIKERFGLRVAQLLSAYTEDKTVPWFLRKLEYLNDIFKIDDKEIQLLALALAVSELRSVYRVYKDDEAAIYALDAPCEAVGMYYKEMVQRMAVFAADKTTEHAFRELSDLYSKVFMLQS</sequence>
<dbReference type="SUPFAM" id="SSF109604">
    <property type="entry name" value="HD-domain/PDEase-like"/>
    <property type="match status" value="1"/>
</dbReference>